<reference evidence="1 2" key="1">
    <citation type="submission" date="2020-01" db="EMBL/GenBank/DDBJ databases">
        <title>Investigation of new actinobacteria for the biodesulphurisation of diesel fuel.</title>
        <authorList>
            <person name="Athi Narayanan S.M."/>
        </authorList>
    </citation>
    <scope>NUCLEOTIDE SEQUENCE [LARGE SCALE GENOMIC DNA]</scope>
    <source>
        <strain evidence="1 2">213E</strain>
    </source>
</reference>
<name>A0A7K3LWZ8_9ACTN</name>
<proteinExistence type="predicted"/>
<sequence length="211" mass="22793">MPTISAFTAFVGNFLRYFSAHSTPDSPGCSMYSTLHAGSLHTGGVRVETYYNADAQHIYDEFVADLSRGVWPPPVPARPVEGPFLDATLQYCTPRGAATSAIKTKSAFMRAPFSDRQLRTLHRFLSDPVIVDGGSGIELFTVGGQINAVSPAQTALAERSSIAKLQMVAAWPRSHAGTDELAWVRNFYRTLYADTGGVPKPDDANGGCYVN</sequence>
<dbReference type="AlphaFoldDB" id="A0A7K3LWZ8"/>
<accession>A0A7K3LWZ8</accession>
<comment type="caution">
    <text evidence="1">The sequence shown here is derived from an EMBL/GenBank/DDBJ whole genome shotgun (WGS) entry which is preliminary data.</text>
</comment>
<evidence type="ECO:0000313" key="1">
    <source>
        <dbReference type="EMBL" id="NDK92646.1"/>
    </source>
</evidence>
<dbReference type="EMBL" id="JAADZU010000163">
    <property type="protein sequence ID" value="NDK92646.1"/>
    <property type="molecule type" value="Genomic_DNA"/>
</dbReference>
<dbReference type="RefSeq" id="WP_162128942.1">
    <property type="nucleotide sequence ID" value="NZ_JAADZU010000163.1"/>
</dbReference>
<protein>
    <submittedName>
        <fullName evidence="1">Uncharacterized protein</fullName>
    </submittedName>
</protein>
<dbReference type="Proteomes" id="UP000466307">
    <property type="component" value="Unassembled WGS sequence"/>
</dbReference>
<evidence type="ECO:0000313" key="2">
    <source>
        <dbReference type="Proteomes" id="UP000466307"/>
    </source>
</evidence>
<dbReference type="Gene3D" id="3.40.462.20">
    <property type="match status" value="1"/>
</dbReference>
<gene>
    <name evidence="1" type="ORF">GYA93_24345</name>
</gene>
<organism evidence="1 2">
    <name type="scientific">Gordonia desulfuricans</name>
    <dbReference type="NCBI Taxonomy" id="89051"/>
    <lineage>
        <taxon>Bacteria</taxon>
        <taxon>Bacillati</taxon>
        <taxon>Actinomycetota</taxon>
        <taxon>Actinomycetes</taxon>
        <taxon>Mycobacteriales</taxon>
        <taxon>Gordoniaceae</taxon>
        <taxon>Gordonia</taxon>
    </lineage>
</organism>
<keyword evidence="2" id="KW-1185">Reference proteome</keyword>